<comment type="function">
    <text evidence="2 12">Catalyzes the synthesis of 5,6-dihydrouridine (D), a modified base found in the D-loop of most tRNAs, via the reduction of the C5-C6 double bond in target uridines.</text>
</comment>
<comment type="catalytic activity">
    <reaction evidence="10">
        <text>a 5,6-dihydrouridine in tRNA + NADP(+) = a uridine in tRNA + NADPH + H(+)</text>
        <dbReference type="Rhea" id="RHEA:23624"/>
        <dbReference type="Rhea" id="RHEA-COMP:13339"/>
        <dbReference type="Rhea" id="RHEA-COMP:13887"/>
        <dbReference type="ChEBI" id="CHEBI:15378"/>
        <dbReference type="ChEBI" id="CHEBI:57783"/>
        <dbReference type="ChEBI" id="CHEBI:58349"/>
        <dbReference type="ChEBI" id="CHEBI:65315"/>
        <dbReference type="ChEBI" id="CHEBI:74443"/>
    </reaction>
</comment>
<dbReference type="AlphaFoldDB" id="A0A2H0YY30"/>
<evidence type="ECO:0000256" key="9">
    <source>
        <dbReference type="ARBA" id="ARBA00023002"/>
    </source>
</evidence>
<accession>A0A2H0YY30</accession>
<evidence type="ECO:0000256" key="2">
    <source>
        <dbReference type="ARBA" id="ARBA00002790"/>
    </source>
</evidence>
<dbReference type="EMBL" id="PEXT01000031">
    <property type="protein sequence ID" value="PIS43398.1"/>
    <property type="molecule type" value="Genomic_DNA"/>
</dbReference>
<evidence type="ECO:0000256" key="6">
    <source>
        <dbReference type="ARBA" id="ARBA00022694"/>
    </source>
</evidence>
<dbReference type="Gene3D" id="3.20.20.70">
    <property type="entry name" value="Aldolase class I"/>
    <property type="match status" value="1"/>
</dbReference>
<proteinExistence type="inferred from homology"/>
<comment type="catalytic activity">
    <reaction evidence="11">
        <text>a 5,6-dihydrouridine in tRNA + NAD(+) = a uridine in tRNA + NADH + H(+)</text>
        <dbReference type="Rhea" id="RHEA:54452"/>
        <dbReference type="Rhea" id="RHEA-COMP:13339"/>
        <dbReference type="Rhea" id="RHEA-COMP:13887"/>
        <dbReference type="ChEBI" id="CHEBI:15378"/>
        <dbReference type="ChEBI" id="CHEBI:57540"/>
        <dbReference type="ChEBI" id="CHEBI:57945"/>
        <dbReference type="ChEBI" id="CHEBI:65315"/>
        <dbReference type="ChEBI" id="CHEBI:74443"/>
    </reaction>
</comment>
<evidence type="ECO:0000256" key="10">
    <source>
        <dbReference type="ARBA" id="ARBA00048205"/>
    </source>
</evidence>
<protein>
    <recommendedName>
        <fullName evidence="12">tRNA-dihydrouridine synthase</fullName>
        <ecNumber evidence="12">1.3.1.-</ecNumber>
    </recommendedName>
</protein>
<gene>
    <name evidence="16" type="ORF">COT23_01515</name>
</gene>
<dbReference type="Pfam" id="PF01207">
    <property type="entry name" value="Dus"/>
    <property type="match status" value="1"/>
</dbReference>
<keyword evidence="14" id="KW-0547">Nucleotide-binding</keyword>
<dbReference type="InterPro" id="IPR018517">
    <property type="entry name" value="tRNA_hU_synthase_CS"/>
</dbReference>
<dbReference type="InterPro" id="IPR013785">
    <property type="entry name" value="Aldolase_TIM"/>
</dbReference>
<evidence type="ECO:0000313" key="17">
    <source>
        <dbReference type="Proteomes" id="UP000228687"/>
    </source>
</evidence>
<feature type="active site" description="Proton donor" evidence="13">
    <location>
        <position position="109"/>
    </location>
</feature>
<dbReference type="GO" id="GO:0000049">
    <property type="term" value="F:tRNA binding"/>
    <property type="evidence" value="ECO:0007669"/>
    <property type="project" value="UniProtKB-KW"/>
</dbReference>
<keyword evidence="8" id="KW-0694">RNA-binding</keyword>
<evidence type="ECO:0000256" key="11">
    <source>
        <dbReference type="ARBA" id="ARBA00048802"/>
    </source>
</evidence>
<evidence type="ECO:0000313" key="16">
    <source>
        <dbReference type="EMBL" id="PIS43398.1"/>
    </source>
</evidence>
<keyword evidence="5 12" id="KW-0288">FMN</keyword>
<dbReference type="CDD" id="cd02801">
    <property type="entry name" value="DUS_like_FMN"/>
    <property type="match status" value="1"/>
</dbReference>
<dbReference type="SUPFAM" id="SSF51395">
    <property type="entry name" value="FMN-linked oxidoreductases"/>
    <property type="match status" value="1"/>
</dbReference>
<dbReference type="Gene3D" id="1.10.1200.80">
    <property type="entry name" value="Putative flavin oxidoreducatase, domain 2"/>
    <property type="match status" value="1"/>
</dbReference>
<dbReference type="GO" id="GO:0050660">
    <property type="term" value="F:flavin adenine dinucleotide binding"/>
    <property type="evidence" value="ECO:0007669"/>
    <property type="project" value="InterPro"/>
</dbReference>
<evidence type="ECO:0000256" key="14">
    <source>
        <dbReference type="PIRSR" id="PIRSR006621-2"/>
    </source>
</evidence>
<evidence type="ECO:0000256" key="8">
    <source>
        <dbReference type="ARBA" id="ARBA00022884"/>
    </source>
</evidence>
<feature type="binding site" evidence="14">
    <location>
        <position position="79"/>
    </location>
    <ligand>
        <name>FMN</name>
        <dbReference type="ChEBI" id="CHEBI:58210"/>
    </ligand>
</feature>
<dbReference type="InterPro" id="IPR001269">
    <property type="entry name" value="DUS_fam"/>
</dbReference>
<comment type="similarity">
    <text evidence="12">Belongs to the dus family.</text>
</comment>
<comment type="caution">
    <text evidence="16">The sequence shown here is derived from an EMBL/GenBank/DDBJ whole genome shotgun (WGS) entry which is preliminary data.</text>
</comment>
<evidence type="ECO:0000256" key="7">
    <source>
        <dbReference type="ARBA" id="ARBA00022857"/>
    </source>
</evidence>
<evidence type="ECO:0000256" key="3">
    <source>
        <dbReference type="ARBA" id="ARBA00022555"/>
    </source>
</evidence>
<feature type="binding site" evidence="14">
    <location>
        <position position="148"/>
    </location>
    <ligand>
        <name>FMN</name>
        <dbReference type="ChEBI" id="CHEBI:58210"/>
    </ligand>
</feature>
<feature type="binding site" evidence="14">
    <location>
        <begin position="236"/>
        <end position="237"/>
    </location>
    <ligand>
        <name>FMN</name>
        <dbReference type="ChEBI" id="CHEBI:58210"/>
    </ligand>
</feature>
<keyword evidence="6 12" id="KW-0819">tRNA processing</keyword>
<keyword evidence="9 12" id="KW-0560">Oxidoreductase</keyword>
<dbReference type="GO" id="GO:0017150">
    <property type="term" value="F:tRNA dihydrouridine synthase activity"/>
    <property type="evidence" value="ECO:0007669"/>
    <property type="project" value="InterPro"/>
</dbReference>
<evidence type="ECO:0000256" key="13">
    <source>
        <dbReference type="PIRSR" id="PIRSR006621-1"/>
    </source>
</evidence>
<reference evidence="17" key="1">
    <citation type="submission" date="2017-09" db="EMBL/GenBank/DDBJ databases">
        <title>Depth-based differentiation of microbial function through sediment-hosted aquifers and enrichment of novel symbionts in the deep terrestrial subsurface.</title>
        <authorList>
            <person name="Probst A.J."/>
            <person name="Ladd B."/>
            <person name="Jarett J.K."/>
            <person name="Geller-Mcgrath D.E."/>
            <person name="Sieber C.M.K."/>
            <person name="Emerson J.B."/>
            <person name="Anantharaman K."/>
            <person name="Thomas B.C."/>
            <person name="Malmstrom R."/>
            <person name="Stieglmeier M."/>
            <person name="Klingl A."/>
            <person name="Woyke T."/>
            <person name="Ryan C.M."/>
            <person name="Banfield J.F."/>
        </authorList>
    </citation>
    <scope>NUCLEOTIDE SEQUENCE [LARGE SCALE GENOMIC DNA]</scope>
</reference>
<evidence type="ECO:0000256" key="12">
    <source>
        <dbReference type="PIRNR" id="PIRNR006621"/>
    </source>
</evidence>
<dbReference type="PANTHER" id="PTHR11082">
    <property type="entry name" value="TRNA-DIHYDROURIDINE SYNTHASE"/>
    <property type="match status" value="1"/>
</dbReference>
<dbReference type="EC" id="1.3.1.-" evidence="12"/>
<dbReference type="InterPro" id="IPR035587">
    <property type="entry name" value="DUS-like_FMN-bd"/>
</dbReference>
<evidence type="ECO:0000256" key="4">
    <source>
        <dbReference type="ARBA" id="ARBA00022630"/>
    </source>
</evidence>
<comment type="cofactor">
    <cofactor evidence="1 12 14">
        <name>FMN</name>
        <dbReference type="ChEBI" id="CHEBI:58210"/>
    </cofactor>
</comment>
<dbReference type="PROSITE" id="PS01136">
    <property type="entry name" value="UPF0034"/>
    <property type="match status" value="1"/>
</dbReference>
<evidence type="ECO:0000256" key="5">
    <source>
        <dbReference type="ARBA" id="ARBA00022643"/>
    </source>
</evidence>
<evidence type="ECO:0000259" key="15">
    <source>
        <dbReference type="Pfam" id="PF01207"/>
    </source>
</evidence>
<dbReference type="Proteomes" id="UP000228687">
    <property type="component" value="Unassembled WGS sequence"/>
</dbReference>
<name>A0A2H0YY30_9BACT</name>
<sequence>MFWKNLKKPFFAMAPMKDVTDWAFRALVAKRGAPNVFWTEFISADGLYHTREIKKISDDENPLMRDLRFSDDEHPIVAQIFSSKPEMISYATKLVAQLGFEGVDLNMGCPDRSIEKQGAGAALIKNPALAVELIRAAKEVSGLPVSVKTRVGYHKETLDEWLPVILEEAPAAITLHLRTRKELSLVPANWKLMKKAVEIRKRVNPNVLLIGNGDVESMAEGERLATDTCCDGIMIGRAAFGNPWIFAGRKSDDTPLAEKLTALVELAQNFEKISPPKNFSILKKHIKAFVTGFSGAAALRAKLMESNSTTDLERILRRNSL</sequence>
<keyword evidence="4 12" id="KW-0285">Flavoprotein</keyword>
<evidence type="ECO:0000256" key="1">
    <source>
        <dbReference type="ARBA" id="ARBA00001917"/>
    </source>
</evidence>
<keyword evidence="3" id="KW-0820">tRNA-binding</keyword>
<feature type="domain" description="DUS-like FMN-binding" evidence="15">
    <location>
        <begin position="13"/>
        <end position="312"/>
    </location>
</feature>
<dbReference type="PANTHER" id="PTHR11082:SF25">
    <property type="entry name" value="DUS-LIKE FMN-BINDING DOMAIN-CONTAINING PROTEIN"/>
    <property type="match status" value="1"/>
</dbReference>
<organism evidence="16 17">
    <name type="scientific">Candidatus Kaiserbacteria bacterium CG08_land_8_20_14_0_20_50_21</name>
    <dbReference type="NCBI Taxonomy" id="1974604"/>
    <lineage>
        <taxon>Bacteria</taxon>
        <taxon>Candidatus Kaiseribacteriota</taxon>
    </lineage>
</organism>
<dbReference type="InterPro" id="IPR024036">
    <property type="entry name" value="tRNA-dHydroUridine_Synthase_C"/>
</dbReference>
<dbReference type="PIRSF" id="PIRSF006621">
    <property type="entry name" value="Dus"/>
    <property type="match status" value="1"/>
</dbReference>
<feature type="binding site" evidence="14">
    <location>
        <position position="176"/>
    </location>
    <ligand>
        <name>FMN</name>
        <dbReference type="ChEBI" id="CHEBI:58210"/>
    </ligand>
</feature>
<keyword evidence="7" id="KW-0521">NADP</keyword>